<feature type="chain" id="PRO_5008593596" evidence="1">
    <location>
        <begin position="20"/>
        <end position="135"/>
    </location>
</feature>
<feature type="domain" description="Lysozyme inhibitor LprI-like N-terminal" evidence="2">
    <location>
        <begin position="22"/>
        <end position="115"/>
    </location>
</feature>
<dbReference type="PATRIC" id="fig|1354255.3.peg.717"/>
<comment type="caution">
    <text evidence="3">The sequence shown here is derived from an EMBL/GenBank/DDBJ whole genome shotgun (WGS) entry which is preliminary data.</text>
</comment>
<dbReference type="RefSeq" id="WP_064553754.1">
    <property type="nucleotide sequence ID" value="NZ_LXEO01000008.1"/>
</dbReference>
<keyword evidence="4" id="KW-1185">Reference proteome</keyword>
<evidence type="ECO:0000313" key="3">
    <source>
        <dbReference type="EMBL" id="OAT20968.1"/>
    </source>
</evidence>
<dbReference type="Gene3D" id="1.20.1270.180">
    <property type="match status" value="1"/>
</dbReference>
<dbReference type="Pfam" id="PF07007">
    <property type="entry name" value="LprI"/>
    <property type="match status" value="1"/>
</dbReference>
<keyword evidence="1" id="KW-0732">Signal</keyword>
<evidence type="ECO:0000256" key="1">
    <source>
        <dbReference type="SAM" id="SignalP"/>
    </source>
</evidence>
<accession>A0A1B7HZ41</accession>
<dbReference type="InterPro" id="IPR009739">
    <property type="entry name" value="LprI-like_N"/>
</dbReference>
<gene>
    <name evidence="3" type="ORF">M979_0698</name>
</gene>
<name>A0A1B7HZ41_9ENTR</name>
<dbReference type="Proteomes" id="UP000078286">
    <property type="component" value="Unassembled WGS sequence"/>
</dbReference>
<dbReference type="PANTHER" id="PTHR39176:SF1">
    <property type="entry name" value="PERIPLASMIC PROTEIN"/>
    <property type="match status" value="1"/>
</dbReference>
<reference evidence="3 4" key="1">
    <citation type="submission" date="2016-04" db="EMBL/GenBank/DDBJ databases">
        <title>ATOL: Assembling a taxonomically balanced genome-scale reconstruction of the evolutionary history of the Enterobacteriaceae.</title>
        <authorList>
            <person name="Plunkett G.III."/>
            <person name="Neeno-Eckwall E.C."/>
            <person name="Glasner J.D."/>
            <person name="Perna N.T."/>
        </authorList>
    </citation>
    <scope>NUCLEOTIDE SEQUENCE [LARGE SCALE GENOMIC DNA]</scope>
    <source>
        <strain evidence="3 4">ATCC 51607</strain>
    </source>
</reference>
<dbReference type="AlphaFoldDB" id="A0A1B7HZ41"/>
<organism evidence="3 4">
    <name type="scientific">Buttiauxella noackiae ATCC 51607</name>
    <dbReference type="NCBI Taxonomy" id="1354255"/>
    <lineage>
        <taxon>Bacteria</taxon>
        <taxon>Pseudomonadati</taxon>
        <taxon>Pseudomonadota</taxon>
        <taxon>Gammaproteobacteria</taxon>
        <taxon>Enterobacterales</taxon>
        <taxon>Enterobacteriaceae</taxon>
        <taxon>Buttiauxella</taxon>
    </lineage>
</organism>
<evidence type="ECO:0000259" key="2">
    <source>
        <dbReference type="Pfam" id="PF07007"/>
    </source>
</evidence>
<proteinExistence type="predicted"/>
<evidence type="ECO:0000313" key="4">
    <source>
        <dbReference type="Proteomes" id="UP000078286"/>
    </source>
</evidence>
<sequence>MKRLCLLISGLLLSGAALAGECDKAVTQIDSNECYDALYKKDDAALNQTYKKVMKLASPAQQNLLKQAQLAWLKVRDADCKFLVSDPTGENGGTIGPMIHSICLSDRTKERTAFLESLTHCEEGDLSCPLPPQQN</sequence>
<dbReference type="PANTHER" id="PTHR39176">
    <property type="entry name" value="PERIPLASMIC PROTEIN-RELATED"/>
    <property type="match status" value="1"/>
</dbReference>
<feature type="signal peptide" evidence="1">
    <location>
        <begin position="1"/>
        <end position="19"/>
    </location>
</feature>
<dbReference type="EMBL" id="LXEO01000008">
    <property type="protein sequence ID" value="OAT20968.1"/>
    <property type="molecule type" value="Genomic_DNA"/>
</dbReference>
<protein>
    <submittedName>
        <fullName evidence="3">Putative periplasmic protein</fullName>
    </submittedName>
</protein>